<feature type="transmembrane region" description="Helical" evidence="1">
    <location>
        <begin position="393"/>
        <end position="412"/>
    </location>
</feature>
<reference evidence="3 4" key="1">
    <citation type="submission" date="2019-06" db="EMBL/GenBank/DDBJ databases">
        <title>Whole genome sequence for Rhodospirillaceae sp. R148.</title>
        <authorList>
            <person name="Wang G."/>
        </authorList>
    </citation>
    <scope>NUCLEOTIDE SEQUENCE [LARGE SCALE GENOMIC DNA]</scope>
    <source>
        <strain evidence="3 4">R148</strain>
    </source>
</reference>
<feature type="transmembrane region" description="Helical" evidence="1">
    <location>
        <begin position="472"/>
        <end position="491"/>
    </location>
</feature>
<dbReference type="PANTHER" id="PTHR35342">
    <property type="entry name" value="TRICARBOXYLIC TRANSPORT PROTEIN"/>
    <property type="match status" value="1"/>
</dbReference>
<feature type="transmembrane region" description="Helical" evidence="1">
    <location>
        <begin position="202"/>
        <end position="220"/>
    </location>
</feature>
<dbReference type="Proteomes" id="UP000315252">
    <property type="component" value="Unassembled WGS sequence"/>
</dbReference>
<feature type="transmembrane region" description="Helical" evidence="1">
    <location>
        <begin position="511"/>
        <end position="539"/>
    </location>
</feature>
<evidence type="ECO:0000313" key="4">
    <source>
        <dbReference type="Proteomes" id="UP000315252"/>
    </source>
</evidence>
<evidence type="ECO:0000259" key="2">
    <source>
        <dbReference type="Pfam" id="PF01970"/>
    </source>
</evidence>
<feature type="transmembrane region" description="Helical" evidence="1">
    <location>
        <begin position="106"/>
        <end position="129"/>
    </location>
</feature>
<dbReference type="EMBL" id="VHSH01000023">
    <property type="protein sequence ID" value="TQV68212.1"/>
    <property type="molecule type" value="Genomic_DNA"/>
</dbReference>
<accession>A0A545STD3</accession>
<feature type="transmembrane region" description="Helical" evidence="1">
    <location>
        <begin position="149"/>
        <end position="182"/>
    </location>
</feature>
<feature type="transmembrane region" description="Helical" evidence="1">
    <location>
        <begin position="320"/>
        <end position="343"/>
    </location>
</feature>
<feature type="transmembrane region" description="Helical" evidence="1">
    <location>
        <begin position="418"/>
        <end position="451"/>
    </location>
</feature>
<keyword evidence="1" id="KW-0812">Transmembrane</keyword>
<keyword evidence="1" id="KW-1133">Transmembrane helix</keyword>
<evidence type="ECO:0000313" key="3">
    <source>
        <dbReference type="EMBL" id="TQV68212.1"/>
    </source>
</evidence>
<keyword evidence="4" id="KW-1185">Reference proteome</keyword>
<dbReference type="InterPro" id="IPR002823">
    <property type="entry name" value="DUF112_TM"/>
</dbReference>
<gene>
    <name evidence="3" type="ORF">FKG95_29050</name>
</gene>
<evidence type="ECO:0000256" key="1">
    <source>
        <dbReference type="SAM" id="Phobius"/>
    </source>
</evidence>
<feature type="transmembrane region" description="Helical" evidence="1">
    <location>
        <begin position="60"/>
        <end position="86"/>
    </location>
</feature>
<organism evidence="3 4">
    <name type="scientific">Denitrobaculum tricleocarpae</name>
    <dbReference type="NCBI Taxonomy" id="2591009"/>
    <lineage>
        <taxon>Bacteria</taxon>
        <taxon>Pseudomonadati</taxon>
        <taxon>Pseudomonadota</taxon>
        <taxon>Alphaproteobacteria</taxon>
        <taxon>Rhodospirillales</taxon>
        <taxon>Rhodospirillaceae</taxon>
        <taxon>Denitrobaculum</taxon>
    </lineage>
</organism>
<sequence length="550" mass="58211">MLIENLLGALGEIGNIQTLAFMIVGATAGLISGAIPGFTIAMAVVLTLPFTFGMPPAQGIATMIGVFVGGLSGGLMSGILTGIPGTPSSVATTFDGFPMARNGDPGFALGLGVWASFFGGIVSAVLLIAVAPQLARVGLEFQPWDYFSLVFFALTITASLAGQNLIKGLIAGALGLLIATFGEDDINGVSRFDFGVEYLQEGFAFLPVLIGLFAFSRLMTDVRDPKTATMALTEMQDVSIRIEHRRAALTVLKSWGNLIRSSLIGVFTGILPAAGSSISNVLAYDQAKKASKTPEKFGSGFADGIIAPESANNATAGGSLITMMALGIPGDIITAVMLGALLIHDVIPSPSFITEAPVLAYSIFLAFFIANFLVLGLQSGALKLFVLVTRVRMYVLAAVILAYCGIGVFALHNIVSDIWTLFIFGIVGYILRNLGFPLAPVILGVVLGPIAEKWLSRSLAISTDVSLFFTQPWSLFFVIASVFSLLFTLYQRDRGKKPWTRFYPPALMLSLSVPLFMMGGVVRPIVAAGLIAFGLYLLYRAQKTQTVTEG</sequence>
<comment type="caution">
    <text evidence="3">The sequence shown here is derived from an EMBL/GenBank/DDBJ whole genome shotgun (WGS) entry which is preliminary data.</text>
</comment>
<dbReference type="AlphaFoldDB" id="A0A545STD3"/>
<dbReference type="RefSeq" id="WP_142899977.1">
    <property type="nucleotide sequence ID" value="NZ_ML660074.1"/>
</dbReference>
<protein>
    <submittedName>
        <fullName evidence="3">Tat pathway signal protein</fullName>
    </submittedName>
</protein>
<dbReference type="Pfam" id="PF01970">
    <property type="entry name" value="TctA"/>
    <property type="match status" value="1"/>
</dbReference>
<dbReference type="OrthoDB" id="7232499at2"/>
<feature type="domain" description="DUF112" evidence="2">
    <location>
        <begin position="19"/>
        <end position="443"/>
    </location>
</feature>
<feature type="transmembrane region" description="Helical" evidence="1">
    <location>
        <begin position="20"/>
        <end position="48"/>
    </location>
</feature>
<proteinExistence type="predicted"/>
<dbReference type="PANTHER" id="PTHR35342:SF5">
    <property type="entry name" value="TRICARBOXYLIC TRANSPORT PROTEIN"/>
    <property type="match status" value="1"/>
</dbReference>
<keyword evidence="1" id="KW-0472">Membrane</keyword>
<name>A0A545STD3_9PROT</name>
<feature type="transmembrane region" description="Helical" evidence="1">
    <location>
        <begin position="363"/>
        <end position="386"/>
    </location>
</feature>